<evidence type="ECO:0000313" key="2">
    <source>
        <dbReference type="EMBL" id="MDN4166004.1"/>
    </source>
</evidence>
<comment type="caution">
    <text evidence="2">The sequence shown here is derived from an EMBL/GenBank/DDBJ whole genome shotgun (WGS) entry which is preliminary data.</text>
</comment>
<dbReference type="EMBL" id="JAUHJS010000005">
    <property type="protein sequence ID" value="MDN4166004.1"/>
    <property type="molecule type" value="Genomic_DNA"/>
</dbReference>
<reference evidence="2" key="1">
    <citation type="submission" date="2023-06" db="EMBL/GenBank/DDBJ databases">
        <title>Cytophagales bacterium Strain LB-30, isolated from soil.</title>
        <authorList>
            <person name="Liu B."/>
        </authorList>
    </citation>
    <scope>NUCLEOTIDE SEQUENCE</scope>
    <source>
        <strain evidence="2">LB-30</strain>
    </source>
</reference>
<dbReference type="Pfam" id="PF13160">
    <property type="entry name" value="DUF3995"/>
    <property type="match status" value="1"/>
</dbReference>
<name>A0ABT8F6Y9_9BACT</name>
<protein>
    <submittedName>
        <fullName evidence="2">DUF3995 domain-containing protein</fullName>
    </submittedName>
</protein>
<dbReference type="RefSeq" id="WP_320004539.1">
    <property type="nucleotide sequence ID" value="NZ_JAUHJS010000005.1"/>
</dbReference>
<keyword evidence="1" id="KW-1133">Transmembrane helix</keyword>
<feature type="transmembrane region" description="Helical" evidence="1">
    <location>
        <begin position="44"/>
        <end position="67"/>
    </location>
</feature>
<accession>A0ABT8F6Y9</accession>
<evidence type="ECO:0000313" key="3">
    <source>
        <dbReference type="Proteomes" id="UP001168552"/>
    </source>
</evidence>
<proteinExistence type="predicted"/>
<sequence length="140" mass="15533">MMVLSLLLSGVFFLLALLHFYWALGGRWAFDNTLPTNEAGKKMLSPGTLSCLVVALGLSAFGLLYVWKAGVVAWGLPEVFLSFGLWICPVIFGMRALGDFRYVGFFKSVSSTPFAKRDTYLYSPLCLFIAITGFLLAFFF</sequence>
<keyword evidence="1" id="KW-0472">Membrane</keyword>
<dbReference type="Proteomes" id="UP001168552">
    <property type="component" value="Unassembled WGS sequence"/>
</dbReference>
<feature type="transmembrane region" description="Helical" evidence="1">
    <location>
        <begin position="119"/>
        <end position="139"/>
    </location>
</feature>
<evidence type="ECO:0000256" key="1">
    <source>
        <dbReference type="SAM" id="Phobius"/>
    </source>
</evidence>
<feature type="transmembrane region" description="Helical" evidence="1">
    <location>
        <begin position="6"/>
        <end position="24"/>
    </location>
</feature>
<keyword evidence="1" id="KW-0812">Transmembrane</keyword>
<gene>
    <name evidence="2" type="ORF">QWY31_10860</name>
</gene>
<feature type="transmembrane region" description="Helical" evidence="1">
    <location>
        <begin position="79"/>
        <end position="98"/>
    </location>
</feature>
<keyword evidence="3" id="KW-1185">Reference proteome</keyword>
<dbReference type="InterPro" id="IPR025058">
    <property type="entry name" value="DUF3995"/>
</dbReference>
<organism evidence="2 3">
    <name type="scientific">Shiella aurantiaca</name>
    <dbReference type="NCBI Taxonomy" id="3058365"/>
    <lineage>
        <taxon>Bacteria</taxon>
        <taxon>Pseudomonadati</taxon>
        <taxon>Bacteroidota</taxon>
        <taxon>Cytophagia</taxon>
        <taxon>Cytophagales</taxon>
        <taxon>Shiellaceae</taxon>
        <taxon>Shiella</taxon>
    </lineage>
</organism>